<organism evidence="3 4">
    <name type="scientific">Massilia horti</name>
    <dbReference type="NCBI Taxonomy" id="2562153"/>
    <lineage>
        <taxon>Bacteria</taxon>
        <taxon>Pseudomonadati</taxon>
        <taxon>Pseudomonadota</taxon>
        <taxon>Betaproteobacteria</taxon>
        <taxon>Burkholderiales</taxon>
        <taxon>Oxalobacteraceae</taxon>
        <taxon>Telluria group</taxon>
        <taxon>Massilia</taxon>
    </lineage>
</organism>
<accession>A0A4Y9SWA1</accession>
<dbReference type="Gene3D" id="3.40.50.1820">
    <property type="entry name" value="alpha/beta hydrolase"/>
    <property type="match status" value="1"/>
</dbReference>
<dbReference type="InterPro" id="IPR001031">
    <property type="entry name" value="Thioesterase"/>
</dbReference>
<reference evidence="3 4" key="1">
    <citation type="submission" date="2019-03" db="EMBL/GenBank/DDBJ databases">
        <title>Draft genome of Massilia hortus sp. nov., a novel bacterial species of the Oxalobacteraceae family.</title>
        <authorList>
            <person name="Peta V."/>
            <person name="Raths R."/>
            <person name="Bucking H."/>
        </authorList>
    </citation>
    <scope>NUCLEOTIDE SEQUENCE [LARGE SCALE GENOMIC DNA]</scope>
    <source>
        <strain evidence="3 4">ONC3</strain>
    </source>
</reference>
<dbReference type="RefSeq" id="WP_135191424.1">
    <property type="nucleotide sequence ID" value="NZ_SPUM01000132.1"/>
</dbReference>
<evidence type="ECO:0000313" key="3">
    <source>
        <dbReference type="EMBL" id="TFW28923.1"/>
    </source>
</evidence>
<gene>
    <name evidence="3" type="ORF">E4O92_20035</name>
</gene>
<proteinExistence type="inferred from homology"/>
<comment type="similarity">
    <text evidence="1">Belongs to the thioesterase family.</text>
</comment>
<dbReference type="InterPro" id="IPR012223">
    <property type="entry name" value="TEII"/>
</dbReference>
<dbReference type="Pfam" id="PF00975">
    <property type="entry name" value="Thioesterase"/>
    <property type="match status" value="1"/>
</dbReference>
<dbReference type="AlphaFoldDB" id="A0A4Y9SWA1"/>
<keyword evidence="4" id="KW-1185">Reference proteome</keyword>
<dbReference type="GO" id="GO:0008610">
    <property type="term" value="P:lipid biosynthetic process"/>
    <property type="evidence" value="ECO:0007669"/>
    <property type="project" value="TreeGrafter"/>
</dbReference>
<dbReference type="OrthoDB" id="8480037at2"/>
<comment type="caution">
    <text evidence="3">The sequence shown here is derived from an EMBL/GenBank/DDBJ whole genome shotgun (WGS) entry which is preliminary data.</text>
</comment>
<evidence type="ECO:0000256" key="1">
    <source>
        <dbReference type="ARBA" id="ARBA00007169"/>
    </source>
</evidence>
<evidence type="ECO:0000313" key="4">
    <source>
        <dbReference type="Proteomes" id="UP000297258"/>
    </source>
</evidence>
<evidence type="ECO:0000259" key="2">
    <source>
        <dbReference type="Pfam" id="PF00975"/>
    </source>
</evidence>
<dbReference type="SUPFAM" id="SSF53474">
    <property type="entry name" value="alpha/beta-Hydrolases"/>
    <property type="match status" value="1"/>
</dbReference>
<dbReference type="Proteomes" id="UP000297258">
    <property type="component" value="Unassembled WGS sequence"/>
</dbReference>
<dbReference type="EMBL" id="SPUM01000132">
    <property type="protein sequence ID" value="TFW28923.1"/>
    <property type="molecule type" value="Genomic_DNA"/>
</dbReference>
<dbReference type="InterPro" id="IPR029058">
    <property type="entry name" value="AB_hydrolase_fold"/>
</dbReference>
<name>A0A4Y9SWA1_9BURK</name>
<dbReference type="PANTHER" id="PTHR11487:SF0">
    <property type="entry name" value="S-ACYL FATTY ACID SYNTHASE THIOESTERASE, MEDIUM CHAIN"/>
    <property type="match status" value="1"/>
</dbReference>
<protein>
    <submittedName>
        <fullName evidence="3">Thioesterase</fullName>
    </submittedName>
</protein>
<sequence>MHMTLDSLKQPAARAGRYLHRYGVPEPARGRIRLYLFPYAGGSASVFRNWPNYFDAGYDLVAIQLPGRGSRLHEAAEVDYRVLVQDITDALLADRPVARFALYGHSMGALLAYHVALELARRGARQPECLFLSGCKAPHLARERRHVARMSDDEFIDELRRLEGTPEVLLDNAELMQLLLPTIKADFLLLDRWYDQLGAPPAVPALALPIVGMYGSRDQHCGAADIQAWQAHTRGLLETLGYNGGHFFLQSHEEQVVRDLRWRLAMMQHGG</sequence>
<dbReference type="PANTHER" id="PTHR11487">
    <property type="entry name" value="THIOESTERASE"/>
    <property type="match status" value="1"/>
</dbReference>
<feature type="domain" description="Thioesterase" evidence="2">
    <location>
        <begin position="33"/>
        <end position="260"/>
    </location>
</feature>